<protein>
    <submittedName>
        <fullName evidence="3">Xaa-Pro aminopeptidase</fullName>
    </submittedName>
</protein>
<keyword evidence="3" id="KW-0378">Hydrolase</keyword>
<evidence type="ECO:0000313" key="4">
    <source>
        <dbReference type="Proteomes" id="UP000217182"/>
    </source>
</evidence>
<dbReference type="InterPro" id="IPR036005">
    <property type="entry name" value="Creatinase/aminopeptidase-like"/>
</dbReference>
<accession>A0A250B7S3</accession>
<sequence>MNPHTDVPNSALPDLGRIIRGAESAFSAGEYQTRVQKARQLLTQAELDVMIITGPENIFYLTGQQTPGYYTFQALVLPVEGDPVFVIRQLEYFNFSANTFIRDAAIYTDGDNPVGFLLNVLKARGWADRRIGIDKRGWFLPIAVYETLQAELGTLHDGAGVVEQLRAVKSPAELEKLAYAARYVDAGMLAGREAIRAGATENDLVAAMMGAAIAAGSEYMGMEPLVSSGPRTGVPHGTWRRRKMLDGDPIFLEMAAAHDRYHAAMMRSAWLGKPPAIALEMEKVCQEALQAALDAIRPGATCEDPHLACQHVIDRAGYTDNFKKRTGYSIGVSFAPDWGEGAILSLYSGITTELQPGMTFHIPPALRIYGEFTVGVSESVVVTETGYRILGTVDRPLYLR</sequence>
<keyword evidence="4" id="KW-1185">Reference proteome</keyword>
<evidence type="ECO:0000259" key="2">
    <source>
        <dbReference type="Pfam" id="PF01321"/>
    </source>
</evidence>
<dbReference type="EMBL" id="CP014136">
    <property type="protein sequence ID" value="ATA22126.1"/>
    <property type="molecule type" value="Genomic_DNA"/>
</dbReference>
<dbReference type="InterPro" id="IPR000994">
    <property type="entry name" value="Pept_M24"/>
</dbReference>
<evidence type="ECO:0000259" key="1">
    <source>
        <dbReference type="Pfam" id="PF00557"/>
    </source>
</evidence>
<gene>
    <name evidence="3" type="ORF">AWC35_23890</name>
</gene>
<dbReference type="OrthoDB" id="9761809at2"/>
<keyword evidence="3" id="KW-0031">Aminopeptidase</keyword>
<dbReference type="Pfam" id="PF01321">
    <property type="entry name" value="Creatinase_N"/>
    <property type="match status" value="1"/>
</dbReference>
<name>A0A250B7S3_9GAMM</name>
<dbReference type="Gene3D" id="3.40.350.10">
    <property type="entry name" value="Creatinase/prolidase N-terminal domain"/>
    <property type="match status" value="1"/>
</dbReference>
<dbReference type="Proteomes" id="UP000217182">
    <property type="component" value="Chromosome"/>
</dbReference>
<dbReference type="InterPro" id="IPR050659">
    <property type="entry name" value="Peptidase_M24B"/>
</dbReference>
<dbReference type="RefSeq" id="WP_095848717.1">
    <property type="nucleotide sequence ID" value="NZ_CP014136.1"/>
</dbReference>
<dbReference type="GO" id="GO:0004177">
    <property type="term" value="F:aminopeptidase activity"/>
    <property type="evidence" value="ECO:0007669"/>
    <property type="project" value="UniProtKB-KW"/>
</dbReference>
<dbReference type="Gene3D" id="3.90.230.10">
    <property type="entry name" value="Creatinase/methionine aminopeptidase superfamily"/>
    <property type="match status" value="1"/>
</dbReference>
<dbReference type="InterPro" id="IPR029149">
    <property type="entry name" value="Creatin/AminoP/Spt16_N"/>
</dbReference>
<evidence type="ECO:0000313" key="3">
    <source>
        <dbReference type="EMBL" id="ATA22126.1"/>
    </source>
</evidence>
<dbReference type="Pfam" id="PF00557">
    <property type="entry name" value="Peptidase_M24"/>
    <property type="match status" value="1"/>
</dbReference>
<feature type="domain" description="Peptidase M24" evidence="1">
    <location>
        <begin position="176"/>
        <end position="384"/>
    </location>
</feature>
<dbReference type="PANTHER" id="PTHR46112:SF2">
    <property type="entry name" value="XAA-PRO AMINOPEPTIDASE P-RELATED"/>
    <property type="match status" value="1"/>
</dbReference>
<dbReference type="InterPro" id="IPR000587">
    <property type="entry name" value="Creatinase_N"/>
</dbReference>
<dbReference type="PANTHER" id="PTHR46112">
    <property type="entry name" value="AMINOPEPTIDASE"/>
    <property type="match status" value="1"/>
</dbReference>
<feature type="domain" description="Creatinase N-terminal" evidence="2">
    <location>
        <begin position="34"/>
        <end position="168"/>
    </location>
</feature>
<reference evidence="3 4" key="1">
    <citation type="submission" date="2016-01" db="EMBL/GenBank/DDBJ databases">
        <authorList>
            <person name="Oliw E.H."/>
        </authorList>
    </citation>
    <scope>NUCLEOTIDE SEQUENCE [LARGE SCALE GENOMIC DNA]</scope>
    <source>
        <strain evidence="3 4">FRB97</strain>
    </source>
</reference>
<dbReference type="KEGG" id="gqu:AWC35_23890"/>
<keyword evidence="3" id="KW-0645">Protease</keyword>
<proteinExistence type="predicted"/>
<dbReference type="SUPFAM" id="SSF53092">
    <property type="entry name" value="Creatinase/prolidase N-terminal domain"/>
    <property type="match status" value="1"/>
</dbReference>
<dbReference type="SUPFAM" id="SSF55920">
    <property type="entry name" value="Creatinase/aminopeptidase"/>
    <property type="match status" value="1"/>
</dbReference>
<organism evidence="3 4">
    <name type="scientific">Gibbsiella quercinecans</name>
    <dbReference type="NCBI Taxonomy" id="929813"/>
    <lineage>
        <taxon>Bacteria</taxon>
        <taxon>Pseudomonadati</taxon>
        <taxon>Pseudomonadota</taxon>
        <taxon>Gammaproteobacteria</taxon>
        <taxon>Enterobacterales</taxon>
        <taxon>Yersiniaceae</taxon>
        <taxon>Gibbsiella</taxon>
    </lineage>
</organism>
<dbReference type="CDD" id="cd01066">
    <property type="entry name" value="APP_MetAP"/>
    <property type="match status" value="1"/>
</dbReference>
<dbReference type="AlphaFoldDB" id="A0A250B7S3"/>